<dbReference type="InterPro" id="IPR045864">
    <property type="entry name" value="aa-tRNA-synth_II/BPL/LPL"/>
</dbReference>
<dbReference type="RefSeq" id="WP_341744186.1">
    <property type="nucleotide sequence ID" value="NZ_CP151406.1"/>
</dbReference>
<dbReference type="InterPro" id="IPR036621">
    <property type="entry name" value="Anticodon-bd_dom_sf"/>
</dbReference>
<comment type="similarity">
    <text evidence="10">Belongs to the class-II aminoacyl-tRNA synthetase family. ProS type 1 subfamily.</text>
</comment>
<evidence type="ECO:0000256" key="4">
    <source>
        <dbReference type="ARBA" id="ARBA00022598"/>
    </source>
</evidence>
<dbReference type="InterPro" id="IPR004154">
    <property type="entry name" value="Anticodon-bd"/>
</dbReference>
<evidence type="ECO:0000256" key="1">
    <source>
        <dbReference type="ARBA" id="ARBA00004496"/>
    </source>
</evidence>
<dbReference type="EC" id="6.1.1.15" evidence="10"/>
<dbReference type="InterPro" id="IPR002316">
    <property type="entry name" value="Pro-tRNA-ligase_IIa"/>
</dbReference>
<proteinExistence type="inferred from homology"/>
<dbReference type="PRINTS" id="PR01046">
    <property type="entry name" value="TRNASYNTHPRO"/>
</dbReference>
<evidence type="ECO:0000313" key="13">
    <source>
        <dbReference type="Proteomes" id="UP001479520"/>
    </source>
</evidence>
<dbReference type="Proteomes" id="UP001479520">
    <property type="component" value="Chromosome"/>
</dbReference>
<dbReference type="PANTHER" id="PTHR42753:SF2">
    <property type="entry name" value="PROLINE--TRNA LIGASE"/>
    <property type="match status" value="1"/>
</dbReference>
<dbReference type="InterPro" id="IPR036754">
    <property type="entry name" value="YbaK/aa-tRNA-synt-asso_dom_sf"/>
</dbReference>
<dbReference type="Gene3D" id="3.90.960.10">
    <property type="entry name" value="YbaK/aminoacyl-tRNA synthetase-associated domain"/>
    <property type="match status" value="1"/>
</dbReference>
<dbReference type="PROSITE" id="PS50862">
    <property type="entry name" value="AA_TRNA_LIGASE_II"/>
    <property type="match status" value="1"/>
</dbReference>
<evidence type="ECO:0000259" key="11">
    <source>
        <dbReference type="PROSITE" id="PS50862"/>
    </source>
</evidence>
<evidence type="ECO:0000256" key="3">
    <source>
        <dbReference type="ARBA" id="ARBA00022490"/>
    </source>
</evidence>
<keyword evidence="3 10" id="KW-0963">Cytoplasm</keyword>
<comment type="subcellular location">
    <subcellularLocation>
        <location evidence="1 10">Cytoplasm</location>
    </subcellularLocation>
</comment>
<keyword evidence="7 10" id="KW-0648">Protein biosynthesis</keyword>
<evidence type="ECO:0000256" key="10">
    <source>
        <dbReference type="HAMAP-Rule" id="MF_01569"/>
    </source>
</evidence>
<dbReference type="SUPFAM" id="SSF55681">
    <property type="entry name" value="Class II aaRS and biotin synthetases"/>
    <property type="match status" value="1"/>
</dbReference>
<dbReference type="SUPFAM" id="SSF52954">
    <property type="entry name" value="Class II aaRS ABD-related"/>
    <property type="match status" value="1"/>
</dbReference>
<dbReference type="EMBL" id="CP151406">
    <property type="protein sequence ID" value="WZJ22441.1"/>
    <property type="molecule type" value="Genomic_DNA"/>
</dbReference>
<keyword evidence="5 10" id="KW-0547">Nucleotide-binding</keyword>
<keyword evidence="4 10" id="KW-0436">Ligase</keyword>
<dbReference type="InterPro" id="IPR044140">
    <property type="entry name" value="ProRS_anticodon_short"/>
</dbReference>
<evidence type="ECO:0000256" key="9">
    <source>
        <dbReference type="ARBA" id="ARBA00047671"/>
    </source>
</evidence>
<dbReference type="Pfam" id="PF00587">
    <property type="entry name" value="tRNA-synt_2b"/>
    <property type="match status" value="1"/>
</dbReference>
<comment type="catalytic activity">
    <reaction evidence="9 10">
        <text>tRNA(Pro) + L-proline + ATP = L-prolyl-tRNA(Pro) + AMP + diphosphate</text>
        <dbReference type="Rhea" id="RHEA:14305"/>
        <dbReference type="Rhea" id="RHEA-COMP:9700"/>
        <dbReference type="Rhea" id="RHEA-COMP:9702"/>
        <dbReference type="ChEBI" id="CHEBI:30616"/>
        <dbReference type="ChEBI" id="CHEBI:33019"/>
        <dbReference type="ChEBI" id="CHEBI:60039"/>
        <dbReference type="ChEBI" id="CHEBI:78442"/>
        <dbReference type="ChEBI" id="CHEBI:78532"/>
        <dbReference type="ChEBI" id="CHEBI:456215"/>
        <dbReference type="EC" id="6.1.1.15"/>
    </reaction>
</comment>
<dbReference type="InterPro" id="IPR033730">
    <property type="entry name" value="ProRS_core_prok"/>
</dbReference>
<dbReference type="NCBIfam" id="TIGR00409">
    <property type="entry name" value="proS_fam_II"/>
    <property type="match status" value="1"/>
</dbReference>
<dbReference type="Pfam" id="PF04073">
    <property type="entry name" value="tRNA_edit"/>
    <property type="match status" value="1"/>
</dbReference>
<dbReference type="HAMAP" id="MF_01569">
    <property type="entry name" value="Pro_tRNA_synth_type1"/>
    <property type="match status" value="1"/>
</dbReference>
<keyword evidence="13" id="KW-1185">Reference proteome</keyword>
<dbReference type="NCBIfam" id="NF006625">
    <property type="entry name" value="PRK09194.1"/>
    <property type="match status" value="1"/>
</dbReference>
<dbReference type="InterPro" id="IPR023717">
    <property type="entry name" value="Pro-tRNA-Synthase_IIa_type1"/>
</dbReference>
<dbReference type="InterPro" id="IPR004500">
    <property type="entry name" value="Pro-tRNA-synth_IIa_bac-type"/>
</dbReference>
<dbReference type="CDD" id="cd04334">
    <property type="entry name" value="ProRS-INS"/>
    <property type="match status" value="1"/>
</dbReference>
<keyword evidence="8 10" id="KW-0030">Aminoacyl-tRNA synthetase</keyword>
<dbReference type="Gene3D" id="3.40.50.800">
    <property type="entry name" value="Anticodon-binding domain"/>
    <property type="match status" value="1"/>
</dbReference>
<dbReference type="Pfam" id="PF03129">
    <property type="entry name" value="HGTP_anticodon"/>
    <property type="match status" value="1"/>
</dbReference>
<name>A0ABZ2XIL8_9RHOO</name>
<keyword evidence="6 10" id="KW-0067">ATP-binding</keyword>
<dbReference type="InterPro" id="IPR050062">
    <property type="entry name" value="Pro-tRNA_synthetase"/>
</dbReference>
<sequence length="576" mass="62974">MRTTQFFFTTLKEAPADAEVISQKMMLRAGYIKRSAAGIYTWMPLGLRVLRKVENIVREEMNAAGALELLMPAVQPFELWEESGRGPAYGPELLRFKDRHQRDFVIGPTHEEVITDVVRRDVKSYRQLPIHLYQIQTKFRDEIRPRFGVMRGREFLMKDGYSFHTSFDDLVREYGNMYGTYSRIFTRLGLKFRAVAADTGSIGGDGSHEFHVLADSGEDDIAFCPDSDYAANVELAEAVAPATPRAAPAKTMEKIATPGKMACADVAESLAVDVRNIVKSIAVVSEQEDGGKKFALLLLRADHELNEIKAGKIAALGAFRFASDGEVQEYLGCVPGYIGPVGVDASKVSVFADRTVAAMSDFVCGANEAGFHLSGVNFGRDLPEPEVFDIRNVVAGDPSPDGKGVLDICRGIEVGHIFQLRTKYAKALNCAFLDEQGKSQIMEMGCYGIGVSRIVGAAIEQGNDDKGIILPPSIAPFAVCIVPMGYHKSEAVKVAADQLYADLKQLGIDVVLDDRNERPGVMFADMELIGIPHRVVIGERGLKDGQFEYKGRTDAEATMVAQGEIVGLLQGKLCAA</sequence>
<comment type="subunit">
    <text evidence="2 10">Homodimer.</text>
</comment>
<evidence type="ECO:0000256" key="8">
    <source>
        <dbReference type="ARBA" id="ARBA00023146"/>
    </source>
</evidence>
<reference evidence="12 13" key="1">
    <citation type="submission" date="2024-04" db="EMBL/GenBank/DDBJ databases">
        <title>Dissimilatory iodate-reducing microorganisms contribute to the enrichment of iodine in groundwater.</title>
        <authorList>
            <person name="Jiang Z."/>
        </authorList>
    </citation>
    <scope>NUCLEOTIDE SEQUENCE [LARGE SCALE GENOMIC DNA]</scope>
    <source>
        <strain evidence="12 13">NCP973</strain>
    </source>
</reference>
<feature type="domain" description="Aminoacyl-transfer RNA synthetases class-II family profile" evidence="11">
    <location>
        <begin position="33"/>
        <end position="471"/>
    </location>
</feature>
<protein>
    <recommendedName>
        <fullName evidence="10">Proline--tRNA ligase</fullName>
        <ecNumber evidence="10">6.1.1.15</ecNumber>
    </recommendedName>
    <alternativeName>
        <fullName evidence="10">Prolyl-tRNA synthetase</fullName>
        <shortName evidence="10">ProRS</shortName>
    </alternativeName>
</protein>
<evidence type="ECO:0000256" key="6">
    <source>
        <dbReference type="ARBA" id="ARBA00022840"/>
    </source>
</evidence>
<dbReference type="InterPro" id="IPR002314">
    <property type="entry name" value="aa-tRNA-synt_IIb"/>
</dbReference>
<dbReference type="PANTHER" id="PTHR42753">
    <property type="entry name" value="MITOCHONDRIAL RIBOSOME PROTEIN L39/PROLYL-TRNA LIGASE FAMILY MEMBER"/>
    <property type="match status" value="1"/>
</dbReference>
<dbReference type="SUPFAM" id="SSF55826">
    <property type="entry name" value="YbaK/ProRS associated domain"/>
    <property type="match status" value="1"/>
</dbReference>
<comment type="function">
    <text evidence="10">Catalyzes the attachment of proline to tRNA(Pro) in a two-step reaction: proline is first activated by ATP to form Pro-AMP and then transferred to the acceptor end of tRNA(Pro). As ProRS can inadvertently accommodate and process non-cognate amino acids such as alanine and cysteine, to avoid such errors it has two additional distinct editing activities against alanine. One activity is designated as 'pretransfer' editing and involves the tRNA(Pro)-independent hydrolysis of activated Ala-AMP. The other activity is designated 'posttransfer' editing and involves deacylation of mischarged Ala-tRNA(Pro). The misacylated Cys-tRNA(Pro) is not edited by ProRS.</text>
</comment>
<accession>A0ABZ2XIL8</accession>
<dbReference type="GO" id="GO:0004827">
    <property type="term" value="F:proline-tRNA ligase activity"/>
    <property type="evidence" value="ECO:0007669"/>
    <property type="project" value="UniProtKB-EC"/>
</dbReference>
<gene>
    <name evidence="10" type="primary">proS</name>
    <name evidence="12" type="ORF">AADV58_04610</name>
</gene>
<evidence type="ECO:0000313" key="12">
    <source>
        <dbReference type="EMBL" id="WZJ22441.1"/>
    </source>
</evidence>
<dbReference type="PIRSF" id="PIRSF001535">
    <property type="entry name" value="ProRS_1"/>
    <property type="match status" value="1"/>
</dbReference>
<evidence type="ECO:0000256" key="5">
    <source>
        <dbReference type="ARBA" id="ARBA00022741"/>
    </source>
</evidence>
<dbReference type="InterPro" id="IPR007214">
    <property type="entry name" value="YbaK/aa-tRNA-synth-assoc-dom"/>
</dbReference>
<dbReference type="Gene3D" id="3.30.930.10">
    <property type="entry name" value="Bira Bifunctional Protein, Domain 2"/>
    <property type="match status" value="2"/>
</dbReference>
<evidence type="ECO:0000256" key="2">
    <source>
        <dbReference type="ARBA" id="ARBA00011738"/>
    </source>
</evidence>
<organism evidence="12 13">
    <name type="scientific">Azonexus hydrophilus</name>
    <dbReference type="NCBI Taxonomy" id="418702"/>
    <lineage>
        <taxon>Bacteria</taxon>
        <taxon>Pseudomonadati</taxon>
        <taxon>Pseudomonadota</taxon>
        <taxon>Betaproteobacteria</taxon>
        <taxon>Rhodocyclales</taxon>
        <taxon>Azonexaceae</taxon>
        <taxon>Azonexus</taxon>
    </lineage>
</organism>
<evidence type="ECO:0000256" key="7">
    <source>
        <dbReference type="ARBA" id="ARBA00022917"/>
    </source>
</evidence>
<comment type="domain">
    <text evidence="10">Consists of three domains: the N-terminal catalytic domain, the editing domain and the C-terminal anticodon-binding domain.</text>
</comment>
<dbReference type="CDD" id="cd00861">
    <property type="entry name" value="ProRS_anticodon_short"/>
    <property type="match status" value="1"/>
</dbReference>
<dbReference type="CDD" id="cd00779">
    <property type="entry name" value="ProRS_core_prok"/>
    <property type="match status" value="1"/>
</dbReference>
<dbReference type="InterPro" id="IPR006195">
    <property type="entry name" value="aa-tRNA-synth_II"/>
</dbReference>